<dbReference type="InterPro" id="IPR036412">
    <property type="entry name" value="HAD-like_sf"/>
</dbReference>
<dbReference type="Proteomes" id="UP000192333">
    <property type="component" value="Chromosome I"/>
</dbReference>
<dbReference type="Gene3D" id="3.30.70.100">
    <property type="match status" value="1"/>
</dbReference>
<evidence type="ECO:0000256" key="10">
    <source>
        <dbReference type="ARBA" id="ARBA00022967"/>
    </source>
</evidence>
<dbReference type="FunFam" id="2.70.150.10:FF:000020">
    <property type="entry name" value="Copper-exporting P-type ATPase A"/>
    <property type="match status" value="1"/>
</dbReference>
<name>A0A1W2GZA7_9BACT</name>
<feature type="transmembrane region" description="Helical" evidence="14">
    <location>
        <begin position="117"/>
        <end position="135"/>
    </location>
</feature>
<feature type="transmembrane region" description="Helical" evidence="14">
    <location>
        <begin position="178"/>
        <end position="197"/>
    </location>
</feature>
<evidence type="ECO:0000313" key="16">
    <source>
        <dbReference type="EMBL" id="SMD41884.1"/>
    </source>
</evidence>
<dbReference type="PROSITE" id="PS50846">
    <property type="entry name" value="HMA_2"/>
    <property type="match status" value="1"/>
</dbReference>
<keyword evidence="13 14" id="KW-0472">Membrane</keyword>
<dbReference type="PANTHER" id="PTHR43520:SF8">
    <property type="entry name" value="P-TYPE CU(+) TRANSPORTER"/>
    <property type="match status" value="1"/>
</dbReference>
<proteinExistence type="inferred from homology"/>
<dbReference type="InterPro" id="IPR023298">
    <property type="entry name" value="ATPase_P-typ_TM_dom_sf"/>
</dbReference>
<dbReference type="GO" id="GO:0005507">
    <property type="term" value="F:copper ion binding"/>
    <property type="evidence" value="ECO:0007669"/>
    <property type="project" value="TreeGrafter"/>
</dbReference>
<dbReference type="PRINTS" id="PR00119">
    <property type="entry name" value="CATATPASE"/>
</dbReference>
<keyword evidence="4" id="KW-0813">Transport</keyword>
<evidence type="ECO:0000256" key="8">
    <source>
        <dbReference type="ARBA" id="ARBA00022741"/>
    </source>
</evidence>
<keyword evidence="12" id="KW-0406">Ion transport</keyword>
<reference evidence="17" key="1">
    <citation type="submission" date="2017-04" db="EMBL/GenBank/DDBJ databases">
        <authorList>
            <person name="Varghese N."/>
            <person name="Submissions S."/>
        </authorList>
    </citation>
    <scope>NUCLEOTIDE SEQUENCE [LARGE SCALE GENOMIC DNA]</scope>
    <source>
        <strain evidence="17">DSM 16537</strain>
    </source>
</reference>
<sequence length="730" mass="79228">MKKQEIPVTGMSCAACAISVEKTLGNSPGVKKAAVNYANQIAWVEWDEVEVSLDELQQQVKASGYDLLIEKIEQEDLENLQKEAHIDLKRKTRYAGLLALPVFLIGMFWMDMPYGNYIMWVFTTPVLLVFGNQFFKQAWKLAKNKEANMDTLVALSTGIAYIYSSFNTFFPEFLLAKGLVPHVYFEAAAVIIFFILLGKTLESGAKAGTGAALKKLMGLQPQDLIVVENGVENLKKTSEVKKGEVILVKPGQKIPLDGKVLEGTSYVNESMLTGEPIPLIKSSGDKVFAGTVNQEGSFTFQAEQVGDHTLLSQIIQRVKKAQGSKAPVQKMVDQVAGIFVPTVLLIGLITFLVWGFSGVEDSWLRGMLAMITVLVIACPCALGLATPTAIMAAMGKGAEMGILIKNAESLEKGKEIDTLVLDKTGTITEGNPKVTEAYFSDKCEKSDLSYLLALESKSEHPLANAISTSLSKDSKALPLKSFKSVTGKGVWGKSETSEFRIGNSKWLEQEGVILDEKLLKIADDSLQEGAIIVFAAKDHQHIGLFKIADPIKETSIKAISELKKMGISIHMLTGDQKNTAAWVANEVGIEHFSAEMLPQDKASYVQQLQSTGKKVAMAGDGINDSEALGYADLSIAMGKGTDIAMEVAEVTLVHSDLSQIPKTLLLTKKTVSIIRQNLFWAFIYNIIGIPIAAGILYPSFGFLLNPMLAAAAMALSSVSVVGNSLRLRRG</sequence>
<dbReference type="STRING" id="758820.SAMN00777080_0418"/>
<keyword evidence="11 14" id="KW-1133">Transmembrane helix</keyword>
<dbReference type="InterPro" id="IPR008250">
    <property type="entry name" value="ATPase_P-typ_transduc_dom_A_sf"/>
</dbReference>
<keyword evidence="8 14" id="KW-0547">Nucleotide-binding</keyword>
<feature type="transmembrane region" description="Helical" evidence="14">
    <location>
        <begin position="94"/>
        <end position="111"/>
    </location>
</feature>
<dbReference type="Pfam" id="PF00403">
    <property type="entry name" value="HMA"/>
    <property type="match status" value="1"/>
</dbReference>
<keyword evidence="17" id="KW-1185">Reference proteome</keyword>
<evidence type="ECO:0000256" key="6">
    <source>
        <dbReference type="ARBA" id="ARBA00022692"/>
    </source>
</evidence>
<dbReference type="PANTHER" id="PTHR43520">
    <property type="entry name" value="ATP7, ISOFORM B"/>
    <property type="match status" value="1"/>
</dbReference>
<dbReference type="RefSeq" id="WP_084118746.1">
    <property type="nucleotide sequence ID" value="NZ_LT838813.1"/>
</dbReference>
<dbReference type="GO" id="GO:0140581">
    <property type="term" value="F:P-type monovalent copper transporter activity"/>
    <property type="evidence" value="ECO:0007669"/>
    <property type="project" value="UniProtKB-EC"/>
</dbReference>
<evidence type="ECO:0000256" key="12">
    <source>
        <dbReference type="ARBA" id="ARBA00023065"/>
    </source>
</evidence>
<keyword evidence="9 14" id="KW-0067">ATP-binding</keyword>
<dbReference type="NCBIfam" id="TIGR01525">
    <property type="entry name" value="ATPase-IB_hvy"/>
    <property type="match status" value="1"/>
</dbReference>
<dbReference type="GO" id="GO:0043682">
    <property type="term" value="F:P-type divalent copper transporter activity"/>
    <property type="evidence" value="ECO:0007669"/>
    <property type="project" value="TreeGrafter"/>
</dbReference>
<feature type="transmembrane region" description="Helical" evidence="14">
    <location>
        <begin position="368"/>
        <end position="393"/>
    </location>
</feature>
<dbReference type="EMBL" id="LT838813">
    <property type="protein sequence ID" value="SMD41884.1"/>
    <property type="molecule type" value="Genomic_DNA"/>
</dbReference>
<dbReference type="Pfam" id="PF00122">
    <property type="entry name" value="E1-E2_ATPase"/>
    <property type="match status" value="1"/>
</dbReference>
<dbReference type="GO" id="GO:0060003">
    <property type="term" value="P:copper ion export"/>
    <property type="evidence" value="ECO:0007669"/>
    <property type="project" value="UniProtKB-ARBA"/>
</dbReference>
<dbReference type="PRINTS" id="PR00943">
    <property type="entry name" value="CUATPASE"/>
</dbReference>
<dbReference type="NCBIfam" id="TIGR01494">
    <property type="entry name" value="ATPase_P-type"/>
    <property type="match status" value="1"/>
</dbReference>
<dbReference type="PROSITE" id="PS01047">
    <property type="entry name" value="HMA_1"/>
    <property type="match status" value="1"/>
</dbReference>
<evidence type="ECO:0000256" key="13">
    <source>
        <dbReference type="ARBA" id="ARBA00023136"/>
    </source>
</evidence>
<dbReference type="SUPFAM" id="SSF55008">
    <property type="entry name" value="HMA, heavy metal-associated domain"/>
    <property type="match status" value="1"/>
</dbReference>
<evidence type="ECO:0000256" key="9">
    <source>
        <dbReference type="ARBA" id="ARBA00022840"/>
    </source>
</evidence>
<feature type="transmembrane region" description="Helical" evidence="14">
    <location>
        <begin position="147"/>
        <end position="166"/>
    </location>
</feature>
<dbReference type="InterPro" id="IPR001757">
    <property type="entry name" value="P_typ_ATPase"/>
</dbReference>
<evidence type="ECO:0000313" key="17">
    <source>
        <dbReference type="Proteomes" id="UP000192333"/>
    </source>
</evidence>
<dbReference type="GO" id="GO:0005886">
    <property type="term" value="C:plasma membrane"/>
    <property type="evidence" value="ECO:0007669"/>
    <property type="project" value="UniProtKB-SubCell"/>
</dbReference>
<dbReference type="Gene3D" id="3.40.50.1000">
    <property type="entry name" value="HAD superfamily/HAD-like"/>
    <property type="match status" value="1"/>
</dbReference>
<feature type="domain" description="HMA" evidence="15">
    <location>
        <begin position="2"/>
        <end position="68"/>
    </location>
</feature>
<feature type="transmembrane region" description="Helical" evidence="14">
    <location>
        <begin position="703"/>
        <end position="725"/>
    </location>
</feature>
<evidence type="ECO:0000256" key="3">
    <source>
        <dbReference type="ARBA" id="ARBA00012517"/>
    </source>
</evidence>
<dbReference type="NCBIfam" id="TIGR01511">
    <property type="entry name" value="ATPase-IB1_Cu"/>
    <property type="match status" value="1"/>
</dbReference>
<dbReference type="Gene3D" id="3.40.1110.10">
    <property type="entry name" value="Calcium-transporting ATPase, cytoplasmic domain N"/>
    <property type="match status" value="1"/>
</dbReference>
<dbReference type="SFLD" id="SFLDF00027">
    <property type="entry name" value="p-type_atpase"/>
    <property type="match status" value="1"/>
</dbReference>
<evidence type="ECO:0000256" key="11">
    <source>
        <dbReference type="ARBA" id="ARBA00022989"/>
    </source>
</evidence>
<accession>A0A1W2GZA7</accession>
<dbReference type="GO" id="GO:0016887">
    <property type="term" value="F:ATP hydrolysis activity"/>
    <property type="evidence" value="ECO:0007669"/>
    <property type="project" value="InterPro"/>
</dbReference>
<dbReference type="InterPro" id="IPR027256">
    <property type="entry name" value="P-typ_ATPase_IB"/>
</dbReference>
<dbReference type="InterPro" id="IPR059000">
    <property type="entry name" value="ATPase_P-type_domA"/>
</dbReference>
<dbReference type="CDD" id="cd02094">
    <property type="entry name" value="P-type_ATPase_Cu-like"/>
    <property type="match status" value="1"/>
</dbReference>
<dbReference type="OrthoDB" id="1488806at2"/>
<dbReference type="SUPFAM" id="SSF56784">
    <property type="entry name" value="HAD-like"/>
    <property type="match status" value="1"/>
</dbReference>
<dbReference type="NCBIfam" id="TIGR01512">
    <property type="entry name" value="ATPase-IB2_Cd"/>
    <property type="match status" value="1"/>
</dbReference>
<evidence type="ECO:0000256" key="7">
    <source>
        <dbReference type="ARBA" id="ARBA00022723"/>
    </source>
</evidence>
<dbReference type="FunFam" id="3.30.70.100:FF:000005">
    <property type="entry name" value="Copper-exporting P-type ATPase A"/>
    <property type="match status" value="1"/>
</dbReference>
<comment type="subcellular location">
    <subcellularLocation>
        <location evidence="1">Cell membrane</location>
        <topology evidence="1">Multi-pass membrane protein</topology>
    </subcellularLocation>
</comment>
<dbReference type="InterPro" id="IPR023299">
    <property type="entry name" value="ATPase_P-typ_cyto_dom_N"/>
</dbReference>
<evidence type="ECO:0000256" key="5">
    <source>
        <dbReference type="ARBA" id="ARBA00022475"/>
    </source>
</evidence>
<keyword evidence="10" id="KW-1278">Translocase</keyword>
<keyword evidence="6 14" id="KW-0812">Transmembrane</keyword>
<evidence type="ECO:0000256" key="14">
    <source>
        <dbReference type="RuleBase" id="RU362081"/>
    </source>
</evidence>
<evidence type="ECO:0000259" key="15">
    <source>
        <dbReference type="PROSITE" id="PS50846"/>
    </source>
</evidence>
<dbReference type="GO" id="GO:0055070">
    <property type="term" value="P:copper ion homeostasis"/>
    <property type="evidence" value="ECO:0007669"/>
    <property type="project" value="TreeGrafter"/>
</dbReference>
<keyword evidence="5 14" id="KW-1003">Cell membrane</keyword>
<dbReference type="InterPro" id="IPR036163">
    <property type="entry name" value="HMA_dom_sf"/>
</dbReference>
<dbReference type="SFLD" id="SFLDG00002">
    <property type="entry name" value="C1.7:_P-type_atpase_like"/>
    <property type="match status" value="1"/>
</dbReference>
<evidence type="ECO:0000256" key="1">
    <source>
        <dbReference type="ARBA" id="ARBA00004651"/>
    </source>
</evidence>
<dbReference type="Gene3D" id="2.70.150.10">
    <property type="entry name" value="Calcium-transporting ATPase, cytoplasmic transduction domain A"/>
    <property type="match status" value="1"/>
</dbReference>
<dbReference type="SUPFAM" id="SSF81653">
    <property type="entry name" value="Calcium ATPase, transduction domain A"/>
    <property type="match status" value="1"/>
</dbReference>
<comment type="similarity">
    <text evidence="2 14">Belongs to the cation transport ATPase (P-type) (TC 3.A.3) family. Type IB subfamily.</text>
</comment>
<protein>
    <recommendedName>
        <fullName evidence="3">P-type Cu(+) transporter</fullName>
        <ecNumber evidence="3">7.2.2.8</ecNumber>
    </recommendedName>
</protein>
<dbReference type="InterPro" id="IPR023214">
    <property type="entry name" value="HAD_sf"/>
</dbReference>
<dbReference type="InterPro" id="IPR017969">
    <property type="entry name" value="Heavy-metal-associated_CS"/>
</dbReference>
<dbReference type="InterPro" id="IPR018303">
    <property type="entry name" value="ATPase_P-typ_P_site"/>
</dbReference>
<feature type="transmembrane region" description="Helical" evidence="14">
    <location>
        <begin position="335"/>
        <end position="356"/>
    </location>
</feature>
<gene>
    <name evidence="16" type="ORF">SAMN00777080_0418</name>
</gene>
<keyword evidence="7 14" id="KW-0479">Metal-binding</keyword>
<evidence type="ECO:0000256" key="2">
    <source>
        <dbReference type="ARBA" id="ARBA00006024"/>
    </source>
</evidence>
<dbReference type="EC" id="7.2.2.8" evidence="3"/>
<dbReference type="GO" id="GO:0005524">
    <property type="term" value="F:ATP binding"/>
    <property type="evidence" value="ECO:0007669"/>
    <property type="project" value="UniProtKB-UniRule"/>
</dbReference>
<dbReference type="InterPro" id="IPR006121">
    <property type="entry name" value="HMA_dom"/>
</dbReference>
<dbReference type="PROSITE" id="PS00154">
    <property type="entry name" value="ATPASE_E1_E2"/>
    <property type="match status" value="1"/>
</dbReference>
<organism evidence="16 17">
    <name type="scientific">Aquiflexum balticum DSM 16537</name>
    <dbReference type="NCBI Taxonomy" id="758820"/>
    <lineage>
        <taxon>Bacteria</taxon>
        <taxon>Pseudomonadati</taxon>
        <taxon>Bacteroidota</taxon>
        <taxon>Cytophagia</taxon>
        <taxon>Cytophagales</taxon>
        <taxon>Cyclobacteriaceae</taxon>
        <taxon>Aquiflexum</taxon>
    </lineage>
</organism>
<dbReference type="SFLD" id="SFLDS00003">
    <property type="entry name" value="Haloacid_Dehalogenase"/>
    <property type="match status" value="1"/>
</dbReference>
<dbReference type="AlphaFoldDB" id="A0A1W2GZA7"/>
<dbReference type="CDD" id="cd00371">
    <property type="entry name" value="HMA"/>
    <property type="match status" value="1"/>
</dbReference>
<dbReference type="Pfam" id="PF00702">
    <property type="entry name" value="Hydrolase"/>
    <property type="match status" value="1"/>
</dbReference>
<dbReference type="InterPro" id="IPR044492">
    <property type="entry name" value="P_typ_ATPase_HD_dom"/>
</dbReference>
<feature type="transmembrane region" description="Helical" evidence="14">
    <location>
        <begin position="678"/>
        <end position="697"/>
    </location>
</feature>
<dbReference type="SUPFAM" id="SSF81665">
    <property type="entry name" value="Calcium ATPase, transmembrane domain M"/>
    <property type="match status" value="1"/>
</dbReference>
<evidence type="ECO:0000256" key="4">
    <source>
        <dbReference type="ARBA" id="ARBA00022448"/>
    </source>
</evidence>